<dbReference type="PANTHER" id="PTHR43280">
    <property type="entry name" value="ARAC-FAMILY TRANSCRIPTIONAL REGULATOR"/>
    <property type="match status" value="1"/>
</dbReference>
<comment type="caution">
    <text evidence="5">The sequence shown here is derived from an EMBL/GenBank/DDBJ whole genome shotgun (WGS) entry which is preliminary data.</text>
</comment>
<dbReference type="InterPro" id="IPR009057">
    <property type="entry name" value="Homeodomain-like_sf"/>
</dbReference>
<evidence type="ECO:0000256" key="2">
    <source>
        <dbReference type="ARBA" id="ARBA00023125"/>
    </source>
</evidence>
<dbReference type="SUPFAM" id="SSF46689">
    <property type="entry name" value="Homeodomain-like"/>
    <property type="match status" value="1"/>
</dbReference>
<dbReference type="SMART" id="SM00342">
    <property type="entry name" value="HTH_ARAC"/>
    <property type="match status" value="1"/>
</dbReference>
<dbReference type="Proteomes" id="UP001138793">
    <property type="component" value="Unassembled WGS sequence"/>
</dbReference>
<dbReference type="PROSITE" id="PS01124">
    <property type="entry name" value="HTH_ARAC_FAMILY_2"/>
    <property type="match status" value="1"/>
</dbReference>
<keyword evidence="3" id="KW-0804">Transcription</keyword>
<dbReference type="RefSeq" id="WP_149476124.1">
    <property type="nucleotide sequence ID" value="NZ_JAGGMB010000008.1"/>
</dbReference>
<keyword evidence="6" id="KW-1185">Reference proteome</keyword>
<dbReference type="Gene3D" id="1.10.10.60">
    <property type="entry name" value="Homeodomain-like"/>
    <property type="match status" value="1"/>
</dbReference>
<evidence type="ECO:0000313" key="6">
    <source>
        <dbReference type="Proteomes" id="UP001138793"/>
    </source>
</evidence>
<dbReference type="Pfam" id="PF12833">
    <property type="entry name" value="HTH_18"/>
    <property type="match status" value="1"/>
</dbReference>
<evidence type="ECO:0000259" key="4">
    <source>
        <dbReference type="PROSITE" id="PS01124"/>
    </source>
</evidence>
<dbReference type="PANTHER" id="PTHR43280:SF2">
    <property type="entry name" value="HTH-TYPE TRANSCRIPTIONAL REGULATOR EXSA"/>
    <property type="match status" value="1"/>
</dbReference>
<dbReference type="GO" id="GO:0003700">
    <property type="term" value="F:DNA-binding transcription factor activity"/>
    <property type="evidence" value="ECO:0007669"/>
    <property type="project" value="InterPro"/>
</dbReference>
<dbReference type="GO" id="GO:0043565">
    <property type="term" value="F:sequence-specific DNA binding"/>
    <property type="evidence" value="ECO:0007669"/>
    <property type="project" value="InterPro"/>
</dbReference>
<evidence type="ECO:0000256" key="1">
    <source>
        <dbReference type="ARBA" id="ARBA00023015"/>
    </source>
</evidence>
<gene>
    <name evidence="5" type="ORF">J2Z64_002706</name>
</gene>
<sequence length="268" mass="31772">MKSTLNFFPAQPEIEYKMENYVERKPIGNSITHKSIALFYQFKTKKEASNSFSLIPDGSIDLLFCCSEKKPSIFLWTSPNQRSERLDLLENCEYFGVRLFPEQRLLELKYSMRELLGKTIPLYDVISIDTSLLEQISYGTSFEERIRLFERFCEKFYSKMDYQDLIDYSVKQIYSTKGNINIKQLSLDIGYSDRYLRKKFEESIGFTPKQFSEMVRFQNSLATMMINHNNYNPLDIVYENGYHDQAHFIKGFKKFADLTPTQFMYNLF</sequence>
<keyword evidence="2 5" id="KW-0238">DNA-binding</keyword>
<protein>
    <submittedName>
        <fullName evidence="5">AraC-like DNA-binding protein</fullName>
    </submittedName>
</protein>
<evidence type="ECO:0000313" key="5">
    <source>
        <dbReference type="EMBL" id="MBP2078442.1"/>
    </source>
</evidence>
<evidence type="ECO:0000256" key="3">
    <source>
        <dbReference type="ARBA" id="ARBA00023163"/>
    </source>
</evidence>
<reference evidence="5" key="1">
    <citation type="submission" date="2021-03" db="EMBL/GenBank/DDBJ databases">
        <title>Genomic Encyclopedia of Type Strains, Phase IV (KMG-IV): sequencing the most valuable type-strain genomes for metagenomic binning, comparative biology and taxonomic classification.</title>
        <authorList>
            <person name="Goeker M."/>
        </authorList>
    </citation>
    <scope>NUCLEOTIDE SEQUENCE</scope>
    <source>
        <strain evidence="5">DSM 107338</strain>
    </source>
</reference>
<dbReference type="InterPro" id="IPR018060">
    <property type="entry name" value="HTH_AraC"/>
</dbReference>
<organism evidence="5 6">
    <name type="scientific">Oceanobacillus polygoni</name>
    <dbReference type="NCBI Taxonomy" id="1235259"/>
    <lineage>
        <taxon>Bacteria</taxon>
        <taxon>Bacillati</taxon>
        <taxon>Bacillota</taxon>
        <taxon>Bacilli</taxon>
        <taxon>Bacillales</taxon>
        <taxon>Bacillaceae</taxon>
        <taxon>Oceanobacillus</taxon>
    </lineage>
</organism>
<dbReference type="OrthoDB" id="247151at2"/>
<feature type="domain" description="HTH araC/xylS-type" evidence="4">
    <location>
        <begin position="163"/>
        <end position="266"/>
    </location>
</feature>
<accession>A0A9X0YUA1</accession>
<name>A0A9X0YUA1_9BACI</name>
<keyword evidence="1" id="KW-0805">Transcription regulation</keyword>
<dbReference type="EMBL" id="JAGGMB010000008">
    <property type="protein sequence ID" value="MBP2078442.1"/>
    <property type="molecule type" value="Genomic_DNA"/>
</dbReference>
<proteinExistence type="predicted"/>
<dbReference type="AlphaFoldDB" id="A0A9X0YUA1"/>